<comment type="caution">
    <text evidence="7">The sequence shown here is derived from an EMBL/GenBank/DDBJ whole genome shotgun (WGS) entry which is preliminary data.</text>
</comment>
<dbReference type="Pfam" id="PF06580">
    <property type="entry name" value="His_kinase"/>
    <property type="match status" value="1"/>
</dbReference>
<dbReference type="GO" id="GO:0000155">
    <property type="term" value="F:phosphorelay sensor kinase activity"/>
    <property type="evidence" value="ECO:0007669"/>
    <property type="project" value="InterPro"/>
</dbReference>
<dbReference type="EMBL" id="DVFN01000102">
    <property type="protein sequence ID" value="HIQ70083.1"/>
    <property type="molecule type" value="Genomic_DNA"/>
</dbReference>
<feature type="transmembrane region" description="Helical" evidence="5">
    <location>
        <begin position="250"/>
        <end position="272"/>
    </location>
</feature>
<evidence type="ECO:0000313" key="8">
    <source>
        <dbReference type="Proteomes" id="UP000886874"/>
    </source>
</evidence>
<keyword evidence="3" id="KW-0808">Transferase</keyword>
<reference evidence="7" key="1">
    <citation type="submission" date="2020-10" db="EMBL/GenBank/DDBJ databases">
        <authorList>
            <person name="Gilroy R."/>
        </authorList>
    </citation>
    <scope>NUCLEOTIDE SEQUENCE</scope>
    <source>
        <strain evidence="7">ChiSjej2B20-13462</strain>
    </source>
</reference>
<name>A0A9D1CPF7_9FIRM</name>
<dbReference type="InterPro" id="IPR003660">
    <property type="entry name" value="HAMP_dom"/>
</dbReference>
<dbReference type="InterPro" id="IPR003594">
    <property type="entry name" value="HATPase_dom"/>
</dbReference>
<evidence type="ECO:0000256" key="5">
    <source>
        <dbReference type="SAM" id="Phobius"/>
    </source>
</evidence>
<dbReference type="Gene3D" id="3.30.565.10">
    <property type="entry name" value="Histidine kinase-like ATPase, C-terminal domain"/>
    <property type="match status" value="1"/>
</dbReference>
<organism evidence="7 8">
    <name type="scientific">Candidatus Avoscillospira stercorigallinarum</name>
    <dbReference type="NCBI Taxonomy" id="2840708"/>
    <lineage>
        <taxon>Bacteria</taxon>
        <taxon>Bacillati</taxon>
        <taxon>Bacillota</taxon>
        <taxon>Clostridia</taxon>
        <taxon>Eubacteriales</taxon>
        <taxon>Oscillospiraceae</taxon>
        <taxon>Oscillospiraceae incertae sedis</taxon>
        <taxon>Candidatus Avoscillospira</taxon>
    </lineage>
</organism>
<accession>A0A9D1CPF7</accession>
<feature type="domain" description="HAMP" evidence="6">
    <location>
        <begin position="277"/>
        <end position="330"/>
    </location>
</feature>
<keyword evidence="2" id="KW-0597">Phosphoprotein</keyword>
<dbReference type="Gene3D" id="6.10.340.10">
    <property type="match status" value="1"/>
</dbReference>
<gene>
    <name evidence="7" type="ORF">IAA67_07125</name>
</gene>
<evidence type="ECO:0000256" key="2">
    <source>
        <dbReference type="ARBA" id="ARBA00022553"/>
    </source>
</evidence>
<keyword evidence="5" id="KW-1133">Transmembrane helix</keyword>
<evidence type="ECO:0000256" key="1">
    <source>
        <dbReference type="ARBA" id="ARBA00004370"/>
    </source>
</evidence>
<comment type="subcellular location">
    <subcellularLocation>
        <location evidence="1">Membrane</location>
    </subcellularLocation>
</comment>
<dbReference type="PANTHER" id="PTHR34220:SF7">
    <property type="entry name" value="SENSOR HISTIDINE KINASE YPDA"/>
    <property type="match status" value="1"/>
</dbReference>
<dbReference type="PROSITE" id="PS50885">
    <property type="entry name" value="HAMP"/>
    <property type="match status" value="1"/>
</dbReference>
<dbReference type="SUPFAM" id="SSF55874">
    <property type="entry name" value="ATPase domain of HSP90 chaperone/DNA topoisomerase II/histidine kinase"/>
    <property type="match status" value="1"/>
</dbReference>
<evidence type="ECO:0000256" key="3">
    <source>
        <dbReference type="ARBA" id="ARBA00022679"/>
    </source>
</evidence>
<dbReference type="Proteomes" id="UP000886874">
    <property type="component" value="Unassembled WGS sequence"/>
</dbReference>
<keyword evidence="5" id="KW-0472">Membrane</keyword>
<protein>
    <submittedName>
        <fullName evidence="7">Histidine kinase</fullName>
    </submittedName>
</protein>
<evidence type="ECO:0000259" key="6">
    <source>
        <dbReference type="PROSITE" id="PS50885"/>
    </source>
</evidence>
<dbReference type="InterPro" id="IPR050640">
    <property type="entry name" value="Bact_2-comp_sensor_kinase"/>
</dbReference>
<keyword evidence="4 7" id="KW-0418">Kinase</keyword>
<sequence>MKKKSFLHILSVLMRIQMAMLAVVLAVFLVMAYRTAEDKQRTALGNYTSIYKSQIENRLSRCTDVLSELVYGNTDLDMLRSSSEAERQYAAVNLSNDMVSLMRITEGPELLLVAEASQDLLVSVKDGGVTLAEEQELKELAMLTATTGNQLWEWQVYQGTSRVYLYRALVQESRAVLAVVSAEALLSDFPAKALSQTSFYLKDAAGQVLGQTGEGADKPARTMLSWGTPLENGVFELYGSQSRLDFFQQISSYAVLLFGVLLVLVGFGLYYARRTRQELLLPMSQMTRDMEAIQNGRLDLRISTESDSVEFQTLVDGFNRLVEEVVNLKIESYEKQLALLDTEQKYIRLQIKPHFFLNAMSTIVGLSRSGKNAEIETYINALSKNIRYMFASGLHTVPLQEEIRHVENYFEMQELKYPDGVLYFVDMDESVRDWPVPQMLIHTLVENEYKYAVTAGGQIMVLIKLCPARWQGEEMLLVQVEDDGKGYPAQVLQSINGGDAAPRADGTRVGLASIKRLLELMYDREGLLVLSNVQPHGAMSQVYIPARPVRERLQMTIQESDL</sequence>
<dbReference type="Pfam" id="PF02518">
    <property type="entry name" value="HATPase_c"/>
    <property type="match status" value="1"/>
</dbReference>
<dbReference type="AlphaFoldDB" id="A0A9D1CPF7"/>
<evidence type="ECO:0000256" key="4">
    <source>
        <dbReference type="ARBA" id="ARBA00022777"/>
    </source>
</evidence>
<evidence type="ECO:0000313" key="7">
    <source>
        <dbReference type="EMBL" id="HIQ70083.1"/>
    </source>
</evidence>
<proteinExistence type="predicted"/>
<dbReference type="PANTHER" id="PTHR34220">
    <property type="entry name" value="SENSOR HISTIDINE KINASE YPDA"/>
    <property type="match status" value="1"/>
</dbReference>
<dbReference type="InterPro" id="IPR036890">
    <property type="entry name" value="HATPase_C_sf"/>
</dbReference>
<dbReference type="InterPro" id="IPR010559">
    <property type="entry name" value="Sig_transdc_His_kin_internal"/>
</dbReference>
<dbReference type="GO" id="GO:0016020">
    <property type="term" value="C:membrane"/>
    <property type="evidence" value="ECO:0007669"/>
    <property type="project" value="UniProtKB-SubCell"/>
</dbReference>
<reference evidence="7" key="2">
    <citation type="journal article" date="2021" name="PeerJ">
        <title>Extensive microbial diversity within the chicken gut microbiome revealed by metagenomics and culture.</title>
        <authorList>
            <person name="Gilroy R."/>
            <person name="Ravi A."/>
            <person name="Getino M."/>
            <person name="Pursley I."/>
            <person name="Horton D.L."/>
            <person name="Alikhan N.F."/>
            <person name="Baker D."/>
            <person name="Gharbi K."/>
            <person name="Hall N."/>
            <person name="Watson M."/>
            <person name="Adriaenssens E.M."/>
            <person name="Foster-Nyarko E."/>
            <person name="Jarju S."/>
            <person name="Secka A."/>
            <person name="Antonio M."/>
            <person name="Oren A."/>
            <person name="Chaudhuri R.R."/>
            <person name="La Ragione R."/>
            <person name="Hildebrand F."/>
            <person name="Pallen M.J."/>
        </authorList>
    </citation>
    <scope>NUCLEOTIDE SEQUENCE</scope>
    <source>
        <strain evidence="7">ChiSjej2B20-13462</strain>
    </source>
</reference>
<keyword evidence="5" id="KW-0812">Transmembrane</keyword>